<dbReference type="InterPro" id="IPR045051">
    <property type="entry name" value="SBT"/>
</dbReference>
<proteinExistence type="inferred from homology"/>
<evidence type="ECO:0000313" key="4">
    <source>
        <dbReference type="EMBL" id="RRT39468.1"/>
    </source>
</evidence>
<gene>
    <name evidence="4" type="ORF">B296_00059107</name>
</gene>
<comment type="similarity">
    <text evidence="1">Belongs to the peptidase S8 family.</text>
</comment>
<dbReference type="Gene3D" id="3.50.30.30">
    <property type="match status" value="1"/>
</dbReference>
<comment type="caution">
    <text evidence="4">The sequence shown here is derived from an EMBL/GenBank/DDBJ whole genome shotgun (WGS) entry which is preliminary data.</text>
</comment>
<dbReference type="Proteomes" id="UP000287651">
    <property type="component" value="Unassembled WGS sequence"/>
</dbReference>
<dbReference type="AlphaFoldDB" id="A0A426XIY2"/>
<evidence type="ECO:0000256" key="2">
    <source>
        <dbReference type="ARBA" id="ARBA00022729"/>
    </source>
</evidence>
<evidence type="ECO:0000259" key="3">
    <source>
        <dbReference type="Pfam" id="PF02225"/>
    </source>
</evidence>
<dbReference type="Pfam" id="PF02225">
    <property type="entry name" value="PA"/>
    <property type="match status" value="1"/>
</dbReference>
<organism evidence="4 5">
    <name type="scientific">Ensete ventricosum</name>
    <name type="common">Abyssinian banana</name>
    <name type="synonym">Musa ensete</name>
    <dbReference type="NCBI Taxonomy" id="4639"/>
    <lineage>
        <taxon>Eukaryota</taxon>
        <taxon>Viridiplantae</taxon>
        <taxon>Streptophyta</taxon>
        <taxon>Embryophyta</taxon>
        <taxon>Tracheophyta</taxon>
        <taxon>Spermatophyta</taxon>
        <taxon>Magnoliopsida</taxon>
        <taxon>Liliopsida</taxon>
        <taxon>Zingiberales</taxon>
        <taxon>Musaceae</taxon>
        <taxon>Ensete</taxon>
    </lineage>
</organism>
<dbReference type="CDD" id="cd02120">
    <property type="entry name" value="PA_subtilisin_like"/>
    <property type="match status" value="1"/>
</dbReference>
<sequence>MTLTLVVDSPLHLCSEIFIPSFCKLIRSNCYPGSLDADKAAGKIVVCVGADPTVTRRVKKLVAQGAGAKGLILIDEDEKGVPFDSGSFPFSEVGNDVGAQILEYMNSTKKPSAVILPAEDAKEFKPAPVVAYFSARGPGGLTEAILKV</sequence>
<accession>A0A426XIY2</accession>
<dbReference type="InterPro" id="IPR003137">
    <property type="entry name" value="PA_domain"/>
</dbReference>
<protein>
    <recommendedName>
        <fullName evidence="3">PA domain-containing protein</fullName>
    </recommendedName>
</protein>
<keyword evidence="2" id="KW-0732">Signal</keyword>
<name>A0A426XIY2_ENSVE</name>
<dbReference type="PANTHER" id="PTHR10795">
    <property type="entry name" value="PROPROTEIN CONVERTASE SUBTILISIN/KEXIN"/>
    <property type="match status" value="1"/>
</dbReference>
<feature type="domain" description="PA" evidence="3">
    <location>
        <begin position="28"/>
        <end position="93"/>
    </location>
</feature>
<dbReference type="EMBL" id="AMZH03020152">
    <property type="protein sequence ID" value="RRT39468.1"/>
    <property type="molecule type" value="Genomic_DNA"/>
</dbReference>
<evidence type="ECO:0000313" key="5">
    <source>
        <dbReference type="Proteomes" id="UP000287651"/>
    </source>
</evidence>
<evidence type="ECO:0000256" key="1">
    <source>
        <dbReference type="ARBA" id="ARBA00011073"/>
    </source>
</evidence>
<reference evidence="4 5" key="1">
    <citation type="journal article" date="2014" name="Agronomy (Basel)">
        <title>A Draft Genome Sequence for Ensete ventricosum, the Drought-Tolerant Tree Against Hunger.</title>
        <authorList>
            <person name="Harrison J."/>
            <person name="Moore K.A."/>
            <person name="Paszkiewicz K."/>
            <person name="Jones T."/>
            <person name="Grant M."/>
            <person name="Ambacheew D."/>
            <person name="Muzemil S."/>
            <person name="Studholme D.J."/>
        </authorList>
    </citation>
    <scope>NUCLEOTIDE SEQUENCE [LARGE SCALE GENOMIC DNA]</scope>
</reference>